<keyword evidence="14" id="KW-1185">Reference proteome</keyword>
<evidence type="ECO:0000256" key="4">
    <source>
        <dbReference type="ARBA" id="ARBA00022490"/>
    </source>
</evidence>
<dbReference type="GO" id="GO:0005737">
    <property type="term" value="C:cytoplasm"/>
    <property type="evidence" value="ECO:0007669"/>
    <property type="project" value="UniProtKB-SubCell"/>
</dbReference>
<sequence>MNISADKAITINYTLKDNEGKLIDESKDSSFIYLHGHHNIIPGLESALNDKTKGDTFDLVLEPKDAYGEYNPAITQVINSSAFGDEKVEVGMQFHAEGDDGQPVLITVSEINGDDVTIDGNPPLAGVTLNYSVEVMDVRDATEEELSHGHIHAHGESCGHNH</sequence>
<dbReference type="Proteomes" id="UP000254266">
    <property type="component" value="Unassembled WGS sequence"/>
</dbReference>
<dbReference type="EMBL" id="QFXC01000007">
    <property type="protein sequence ID" value="RDH84859.1"/>
    <property type="molecule type" value="Genomic_DNA"/>
</dbReference>
<feature type="domain" description="PPIase FKBP-type" evidence="12">
    <location>
        <begin position="6"/>
        <end position="82"/>
    </location>
</feature>
<keyword evidence="7 9" id="KW-0413">Isomerase</keyword>
<evidence type="ECO:0000256" key="5">
    <source>
        <dbReference type="ARBA" id="ARBA00023110"/>
    </source>
</evidence>
<dbReference type="AlphaFoldDB" id="A0A370DIV2"/>
<reference evidence="13 14" key="1">
    <citation type="journal article" date="2018" name="ISME J.">
        <title>Endosymbiont genomes yield clues of tubeworm success.</title>
        <authorList>
            <person name="Li Y."/>
            <person name="Liles M.R."/>
            <person name="Halanych K.M."/>
        </authorList>
    </citation>
    <scope>NUCLEOTIDE SEQUENCE [LARGE SCALE GENOMIC DNA]</scope>
    <source>
        <strain evidence="13">A1464</strain>
    </source>
</reference>
<keyword evidence="5 9" id="KW-0697">Rotamase</keyword>
<evidence type="ECO:0000256" key="7">
    <source>
        <dbReference type="ARBA" id="ARBA00023235"/>
    </source>
</evidence>
<evidence type="ECO:0000256" key="1">
    <source>
        <dbReference type="ARBA" id="ARBA00000971"/>
    </source>
</evidence>
<organism evidence="13 14">
    <name type="scientific">endosymbiont of Galathealinum brachiosum</name>
    <dbReference type="NCBI Taxonomy" id="2200906"/>
    <lineage>
        <taxon>Bacteria</taxon>
        <taxon>Pseudomonadati</taxon>
        <taxon>Pseudomonadota</taxon>
        <taxon>Gammaproteobacteria</taxon>
        <taxon>sulfur-oxidizing symbionts</taxon>
    </lineage>
</organism>
<evidence type="ECO:0000256" key="2">
    <source>
        <dbReference type="ARBA" id="ARBA00004496"/>
    </source>
</evidence>
<gene>
    <name evidence="13" type="ORF">DIZ80_05180</name>
</gene>
<comment type="caution">
    <text evidence="13">The sequence shown here is derived from an EMBL/GenBank/DDBJ whole genome shotgun (WGS) entry which is preliminary data.</text>
</comment>
<accession>A0A370DIV2</accession>
<evidence type="ECO:0000256" key="8">
    <source>
        <dbReference type="ARBA" id="ARBA00037071"/>
    </source>
</evidence>
<proteinExistence type="inferred from homology"/>
<dbReference type="GO" id="GO:0042026">
    <property type="term" value="P:protein refolding"/>
    <property type="evidence" value="ECO:0007669"/>
    <property type="project" value="UniProtKB-ARBA"/>
</dbReference>
<evidence type="ECO:0000313" key="14">
    <source>
        <dbReference type="Proteomes" id="UP000254266"/>
    </source>
</evidence>
<dbReference type="Pfam" id="PF00254">
    <property type="entry name" value="FKBP_C"/>
    <property type="match status" value="1"/>
</dbReference>
<evidence type="ECO:0000256" key="11">
    <source>
        <dbReference type="SAM" id="MobiDB-lite"/>
    </source>
</evidence>
<comment type="function">
    <text evidence="8">Also involved in hydrogenase metallocenter assembly, probably by participating in the nickel insertion step. This function in hydrogenase biosynthesis requires chaperone activity and the presence of the metal-binding domain, but not PPIase activity.</text>
</comment>
<dbReference type="Gene3D" id="3.10.50.40">
    <property type="match status" value="1"/>
</dbReference>
<dbReference type="InterPro" id="IPR001179">
    <property type="entry name" value="PPIase_FKBP_dom"/>
</dbReference>
<dbReference type="EC" id="5.2.1.8" evidence="10"/>
<comment type="similarity">
    <text evidence="3 10">Belongs to the FKBP-type PPIase family.</text>
</comment>
<dbReference type="InterPro" id="IPR046357">
    <property type="entry name" value="PPIase_dom_sf"/>
</dbReference>
<evidence type="ECO:0000256" key="10">
    <source>
        <dbReference type="RuleBase" id="RU003915"/>
    </source>
</evidence>
<keyword evidence="4" id="KW-0963">Cytoplasm</keyword>
<protein>
    <recommendedName>
        <fullName evidence="10">Peptidyl-prolyl cis-trans isomerase</fullName>
        <ecNumber evidence="10">5.2.1.8</ecNumber>
    </recommendedName>
</protein>
<dbReference type="PANTHER" id="PTHR47861:SF3">
    <property type="entry name" value="FKBP-TYPE PEPTIDYL-PROLYL CIS-TRANS ISOMERASE SLYD"/>
    <property type="match status" value="1"/>
</dbReference>
<comment type="subcellular location">
    <subcellularLocation>
        <location evidence="2">Cytoplasm</location>
    </subcellularLocation>
</comment>
<keyword evidence="6" id="KW-0143">Chaperone</keyword>
<dbReference type="GO" id="GO:0003755">
    <property type="term" value="F:peptidyl-prolyl cis-trans isomerase activity"/>
    <property type="evidence" value="ECO:0007669"/>
    <property type="project" value="UniProtKB-UniRule"/>
</dbReference>
<dbReference type="PROSITE" id="PS50059">
    <property type="entry name" value="FKBP_PPIASE"/>
    <property type="match status" value="1"/>
</dbReference>
<comment type="catalytic activity">
    <reaction evidence="1 9 10">
        <text>[protein]-peptidylproline (omega=180) = [protein]-peptidylproline (omega=0)</text>
        <dbReference type="Rhea" id="RHEA:16237"/>
        <dbReference type="Rhea" id="RHEA-COMP:10747"/>
        <dbReference type="Rhea" id="RHEA-COMP:10748"/>
        <dbReference type="ChEBI" id="CHEBI:83833"/>
        <dbReference type="ChEBI" id="CHEBI:83834"/>
        <dbReference type="EC" id="5.2.1.8"/>
    </reaction>
</comment>
<name>A0A370DIV2_9GAMM</name>
<feature type="region of interest" description="Disordered" evidence="11">
    <location>
        <begin position="143"/>
        <end position="162"/>
    </location>
</feature>
<evidence type="ECO:0000313" key="13">
    <source>
        <dbReference type="EMBL" id="RDH84859.1"/>
    </source>
</evidence>
<evidence type="ECO:0000259" key="12">
    <source>
        <dbReference type="PROSITE" id="PS50059"/>
    </source>
</evidence>
<evidence type="ECO:0000256" key="6">
    <source>
        <dbReference type="ARBA" id="ARBA00023186"/>
    </source>
</evidence>
<evidence type="ECO:0000256" key="3">
    <source>
        <dbReference type="ARBA" id="ARBA00006577"/>
    </source>
</evidence>
<dbReference type="PANTHER" id="PTHR47861">
    <property type="entry name" value="FKBP-TYPE PEPTIDYL-PROLYL CIS-TRANS ISOMERASE SLYD"/>
    <property type="match status" value="1"/>
</dbReference>
<evidence type="ECO:0000256" key="9">
    <source>
        <dbReference type="PROSITE-ProRule" id="PRU00277"/>
    </source>
</evidence>
<dbReference type="SUPFAM" id="SSF54534">
    <property type="entry name" value="FKBP-like"/>
    <property type="match status" value="1"/>
</dbReference>